<dbReference type="Proteomes" id="UP000562045">
    <property type="component" value="Unassembled WGS sequence"/>
</dbReference>
<evidence type="ECO:0000313" key="3">
    <source>
        <dbReference type="Proteomes" id="UP000562045"/>
    </source>
</evidence>
<proteinExistence type="predicted"/>
<comment type="caution">
    <text evidence="2">The sequence shown here is derived from an EMBL/GenBank/DDBJ whole genome shotgun (WGS) entry which is preliminary data.</text>
</comment>
<dbReference type="RefSeq" id="WP_036547590.1">
    <property type="nucleotide sequence ID" value="NZ_JACBZM010000001.1"/>
</dbReference>
<evidence type="ECO:0000256" key="1">
    <source>
        <dbReference type="SAM" id="MobiDB-lite"/>
    </source>
</evidence>
<organism evidence="2 3">
    <name type="scientific">Nocardioides aromaticivorans</name>
    <dbReference type="NCBI Taxonomy" id="200618"/>
    <lineage>
        <taxon>Bacteria</taxon>
        <taxon>Bacillati</taxon>
        <taxon>Actinomycetota</taxon>
        <taxon>Actinomycetes</taxon>
        <taxon>Propionibacteriales</taxon>
        <taxon>Nocardioidaceae</taxon>
        <taxon>Nocardioides</taxon>
    </lineage>
</organism>
<protein>
    <submittedName>
        <fullName evidence="2">Uncharacterized protein</fullName>
    </submittedName>
</protein>
<sequence length="132" mass="14095">MSTLTNGDAMTRAQLLKFDSLWNDRDRDHIAADVEALGGVTFTYAHHGWNRSVLVHDADGAEVMAVAAGLVHYGAGITRPDSEHMASHGGHVWRTSRNGKTGGQSKTAPDPTGGNAMCDACFLHHPAGECDR</sequence>
<feature type="region of interest" description="Disordered" evidence="1">
    <location>
        <begin position="84"/>
        <end position="111"/>
    </location>
</feature>
<dbReference type="AlphaFoldDB" id="A0A7Z0CLP9"/>
<gene>
    <name evidence="2" type="ORF">BJ993_003071</name>
</gene>
<accession>A0A7Z0CLP9</accession>
<dbReference type="EMBL" id="JACBZM010000001">
    <property type="protein sequence ID" value="NYI45991.1"/>
    <property type="molecule type" value="Genomic_DNA"/>
</dbReference>
<reference evidence="2 3" key="1">
    <citation type="submission" date="2020-07" db="EMBL/GenBank/DDBJ databases">
        <title>Sequencing the genomes of 1000 actinobacteria strains.</title>
        <authorList>
            <person name="Klenk H.-P."/>
        </authorList>
    </citation>
    <scope>NUCLEOTIDE SEQUENCE [LARGE SCALE GENOMIC DNA]</scope>
    <source>
        <strain evidence="2 3">DSM 15131</strain>
    </source>
</reference>
<evidence type="ECO:0000313" key="2">
    <source>
        <dbReference type="EMBL" id="NYI45991.1"/>
    </source>
</evidence>
<name>A0A7Z0CLP9_9ACTN</name>
<feature type="compositionally biased region" description="Polar residues" evidence="1">
    <location>
        <begin position="95"/>
        <end position="107"/>
    </location>
</feature>